<dbReference type="Pfam" id="PF01144">
    <property type="entry name" value="CoA_trans"/>
    <property type="match status" value="1"/>
</dbReference>
<dbReference type="EC" id="2.8.3.8" evidence="1"/>
<protein>
    <submittedName>
        <fullName evidence="1">Acetate CoA-transferase YdiF</fullName>
        <ecNumber evidence="1">2.8.3.8</ecNumber>
    </submittedName>
</protein>
<dbReference type="GO" id="GO:0008775">
    <property type="term" value="F:acetate CoA-transferase activity"/>
    <property type="evidence" value="ECO:0007669"/>
    <property type="project" value="UniProtKB-EC"/>
</dbReference>
<dbReference type="InterPro" id="IPR004165">
    <property type="entry name" value="CoA_trans_fam_I"/>
</dbReference>
<keyword evidence="1" id="KW-0808">Transferase</keyword>
<dbReference type="PANTHER" id="PTHR43293:SF1">
    <property type="entry name" value="ACETATE COA-TRANSFERASE YDIF"/>
    <property type="match status" value="1"/>
</dbReference>
<gene>
    <name evidence="1" type="primary">ydiF</name>
    <name evidence="1" type="ORF">ROA7023_02328</name>
</gene>
<dbReference type="PANTHER" id="PTHR43293">
    <property type="entry name" value="ACETATE COA-TRANSFERASE YDIF"/>
    <property type="match status" value="1"/>
</dbReference>
<reference evidence="1 2" key="1">
    <citation type="submission" date="2017-03" db="EMBL/GenBank/DDBJ databases">
        <authorList>
            <person name="Afonso C.L."/>
            <person name="Miller P.J."/>
            <person name="Scott M.A."/>
            <person name="Spackman E."/>
            <person name="Goraichik I."/>
            <person name="Dimitrov K.M."/>
            <person name="Suarez D.L."/>
            <person name="Swayne D.E."/>
        </authorList>
    </citation>
    <scope>NUCLEOTIDE SEQUENCE [LARGE SCALE GENOMIC DNA]</scope>
    <source>
        <strain evidence="1 2">CECT 7023</strain>
    </source>
</reference>
<dbReference type="RefSeq" id="WP_234992167.1">
    <property type="nucleotide sequence ID" value="NZ_FWFZ01000010.1"/>
</dbReference>
<organism evidence="1 2">
    <name type="scientific">Roseisalinus antarcticus</name>
    <dbReference type="NCBI Taxonomy" id="254357"/>
    <lineage>
        <taxon>Bacteria</taxon>
        <taxon>Pseudomonadati</taxon>
        <taxon>Pseudomonadota</taxon>
        <taxon>Alphaproteobacteria</taxon>
        <taxon>Rhodobacterales</taxon>
        <taxon>Roseobacteraceae</taxon>
        <taxon>Roseisalinus</taxon>
    </lineage>
</organism>
<sequence>MSDKITAVEDAIGLIRDGDRITTSGFVGIGVPEALLKALETRFLDTGTPRGIKLFFAAGQGDGKDRGLNCLGHDGLVAEAIGGHWGLIPKMARLAVEGRMKAYNLPQGVISQQFREIAAGRPGLVTRVGLETFVDPRQDGGRINAVSTDPVVELIELGGREYLFYPAPRIDVALLRGTTADPKGNVTLENEALTLDNLSQAMAVKNSGGLVIVQVERIAAPGTLHPREVQIPGGFVDAVVVAEPGDHVQTFATPFSHAFTGAFRVQTDEMPAGELTLRKIIARRAAFELPVNGVVNLGIGMPEGVAAVAGEERLLDYLTLTTEPGVIGGRPASGLDFGAAVNTDAIIAQNLQFDFYDGGGLDLAILGMAEADSAGSVNVSRFGARLAGSGGFINISQNARALVFTGTFTSGGLETSVEDGALVIRREGAVRKFVRQVEQTTFAGARAAEQGRKVIYVTERCVLALERDGLHLVEVAPGVDIDRDILGQMDFAPILDSPKLMDARIFADPPMGLRSDLLALGIEDRIAMDPDGRTLFINFEKLRVRREQDVARIRARIEQVCRAQGNRVDVIVNYDDAQIDPEIATAYAAMVRDLEDGYYGTVTRFSNSAFMRVKIGDVLRRDVGSHVFETVDEAKAFLARTRDDGAG</sequence>
<dbReference type="AlphaFoldDB" id="A0A1Y5SZX0"/>
<dbReference type="InterPro" id="IPR037171">
    <property type="entry name" value="NagB/RpiA_transferase-like"/>
</dbReference>
<accession>A0A1Y5SZX0</accession>
<name>A0A1Y5SZX0_9RHOB</name>
<evidence type="ECO:0000313" key="2">
    <source>
        <dbReference type="Proteomes" id="UP000193900"/>
    </source>
</evidence>
<proteinExistence type="predicted"/>
<evidence type="ECO:0000313" key="1">
    <source>
        <dbReference type="EMBL" id="SLN52551.1"/>
    </source>
</evidence>
<dbReference type="Gene3D" id="3.40.1080.10">
    <property type="entry name" value="Glutaconate Coenzyme A-transferase"/>
    <property type="match status" value="2"/>
</dbReference>
<keyword evidence="2" id="KW-1185">Reference proteome</keyword>
<dbReference type="SMART" id="SM00882">
    <property type="entry name" value="CoA_trans"/>
    <property type="match status" value="2"/>
</dbReference>
<dbReference type="SUPFAM" id="SSF100950">
    <property type="entry name" value="NagB/RpiA/CoA transferase-like"/>
    <property type="match status" value="2"/>
</dbReference>
<dbReference type="EMBL" id="FWFZ01000010">
    <property type="protein sequence ID" value="SLN52551.1"/>
    <property type="molecule type" value="Genomic_DNA"/>
</dbReference>
<dbReference type="Proteomes" id="UP000193900">
    <property type="component" value="Unassembled WGS sequence"/>
</dbReference>